<sequence length="96" mass="11193">MNFFFLSAQLHYLVLQPIMNCPKQYGSKIMQPLSGNAQIQMSPLCLCQQFLNPASIISMKSDKQKSIDPKMPMFLHFWHRSGLWDGWEMNEVTTMH</sequence>
<accession>A0A5J4U7B2</accession>
<name>A0A5J4U7B2_9EUKA</name>
<feature type="signal peptide" evidence="1">
    <location>
        <begin position="1"/>
        <end position="15"/>
    </location>
</feature>
<dbReference type="Proteomes" id="UP000324800">
    <property type="component" value="Unassembled WGS sequence"/>
</dbReference>
<protein>
    <submittedName>
        <fullName evidence="2">Uncharacterized protein</fullName>
    </submittedName>
</protein>
<reference evidence="2 3" key="1">
    <citation type="submission" date="2019-03" db="EMBL/GenBank/DDBJ databases">
        <title>Single cell metagenomics reveals metabolic interactions within the superorganism composed of flagellate Streblomastix strix and complex community of Bacteroidetes bacteria on its surface.</title>
        <authorList>
            <person name="Treitli S.C."/>
            <person name="Kolisko M."/>
            <person name="Husnik F."/>
            <person name="Keeling P."/>
            <person name="Hampl V."/>
        </authorList>
    </citation>
    <scope>NUCLEOTIDE SEQUENCE [LARGE SCALE GENOMIC DNA]</scope>
    <source>
        <strain evidence="2">ST1C</strain>
    </source>
</reference>
<proteinExistence type="predicted"/>
<feature type="chain" id="PRO_5023852861" evidence="1">
    <location>
        <begin position="16"/>
        <end position="96"/>
    </location>
</feature>
<keyword evidence="1" id="KW-0732">Signal</keyword>
<evidence type="ECO:0000313" key="2">
    <source>
        <dbReference type="EMBL" id="KAA6366239.1"/>
    </source>
</evidence>
<evidence type="ECO:0000313" key="3">
    <source>
        <dbReference type="Proteomes" id="UP000324800"/>
    </source>
</evidence>
<comment type="caution">
    <text evidence="2">The sequence shown here is derived from an EMBL/GenBank/DDBJ whole genome shotgun (WGS) entry which is preliminary data.</text>
</comment>
<organism evidence="2 3">
    <name type="scientific">Streblomastix strix</name>
    <dbReference type="NCBI Taxonomy" id="222440"/>
    <lineage>
        <taxon>Eukaryota</taxon>
        <taxon>Metamonada</taxon>
        <taxon>Preaxostyla</taxon>
        <taxon>Oxymonadida</taxon>
        <taxon>Streblomastigidae</taxon>
        <taxon>Streblomastix</taxon>
    </lineage>
</organism>
<gene>
    <name evidence="2" type="ORF">EZS28_038234</name>
</gene>
<evidence type="ECO:0000256" key="1">
    <source>
        <dbReference type="SAM" id="SignalP"/>
    </source>
</evidence>
<dbReference type="EMBL" id="SNRW01019593">
    <property type="protein sequence ID" value="KAA6366239.1"/>
    <property type="molecule type" value="Genomic_DNA"/>
</dbReference>
<dbReference type="AlphaFoldDB" id="A0A5J4U7B2"/>